<keyword evidence="3" id="KW-1185">Reference proteome</keyword>
<reference evidence="2 3" key="1">
    <citation type="submission" date="2023-02" db="EMBL/GenBank/DDBJ databases">
        <title>LHISI_Scaffold_Assembly.</title>
        <authorList>
            <person name="Stuart O.P."/>
            <person name="Cleave R."/>
            <person name="Magrath M.J.L."/>
            <person name="Mikheyev A.S."/>
        </authorList>
    </citation>
    <scope>NUCLEOTIDE SEQUENCE [LARGE SCALE GENOMIC DNA]</scope>
    <source>
        <strain evidence="2">Daus_M_001</strain>
        <tissue evidence="2">Leg muscle</tissue>
    </source>
</reference>
<sequence length="157" mass="17844">MRMKLGWGKWEIPEETCKPETSSGTFPKCKNLGATPPGIESGLPRWEANDQTTKPPWPHDHLGMIPFREQDITSAQRDEEYTFHIHKTGVRNTKEQQQPPQPQHRCHQASDHSQLVYSTSFPRQNFGISSTEETVTKDLIKPRMPAPATTDLTTVPI</sequence>
<evidence type="ECO:0000313" key="3">
    <source>
        <dbReference type="Proteomes" id="UP001159363"/>
    </source>
</evidence>
<protein>
    <recommendedName>
        <fullName evidence="4">Prolactin receptor</fullName>
    </recommendedName>
</protein>
<name>A0ABQ9HLJ7_9NEOP</name>
<accession>A0ABQ9HLJ7</accession>
<evidence type="ECO:0000256" key="1">
    <source>
        <dbReference type="SAM" id="MobiDB-lite"/>
    </source>
</evidence>
<feature type="region of interest" description="Disordered" evidence="1">
    <location>
        <begin position="90"/>
        <end position="112"/>
    </location>
</feature>
<proteinExistence type="predicted"/>
<dbReference type="Proteomes" id="UP001159363">
    <property type="component" value="Chromosome X"/>
</dbReference>
<evidence type="ECO:0008006" key="4">
    <source>
        <dbReference type="Google" id="ProtNLM"/>
    </source>
</evidence>
<comment type="caution">
    <text evidence="2">The sequence shown here is derived from an EMBL/GenBank/DDBJ whole genome shotgun (WGS) entry which is preliminary data.</text>
</comment>
<feature type="region of interest" description="Disordered" evidence="1">
    <location>
        <begin position="15"/>
        <end position="60"/>
    </location>
</feature>
<evidence type="ECO:0000313" key="2">
    <source>
        <dbReference type="EMBL" id="KAJ8885241.1"/>
    </source>
</evidence>
<gene>
    <name evidence="2" type="ORF">PR048_011437</name>
</gene>
<organism evidence="2 3">
    <name type="scientific">Dryococelus australis</name>
    <dbReference type="NCBI Taxonomy" id="614101"/>
    <lineage>
        <taxon>Eukaryota</taxon>
        <taxon>Metazoa</taxon>
        <taxon>Ecdysozoa</taxon>
        <taxon>Arthropoda</taxon>
        <taxon>Hexapoda</taxon>
        <taxon>Insecta</taxon>
        <taxon>Pterygota</taxon>
        <taxon>Neoptera</taxon>
        <taxon>Polyneoptera</taxon>
        <taxon>Phasmatodea</taxon>
        <taxon>Verophasmatodea</taxon>
        <taxon>Anareolatae</taxon>
        <taxon>Phasmatidae</taxon>
        <taxon>Eurycanthinae</taxon>
        <taxon>Dryococelus</taxon>
    </lineage>
</organism>
<dbReference type="EMBL" id="JARBHB010000004">
    <property type="protein sequence ID" value="KAJ8885241.1"/>
    <property type="molecule type" value="Genomic_DNA"/>
</dbReference>